<dbReference type="Pfam" id="PF03715">
    <property type="entry name" value="Noc2"/>
    <property type="match status" value="1"/>
</dbReference>
<evidence type="ECO:0000313" key="5">
    <source>
        <dbReference type="EMBL" id="RPB16387.1"/>
    </source>
</evidence>
<dbReference type="InParanoid" id="A0A3N4L0Q1"/>
<dbReference type="InterPro" id="IPR005343">
    <property type="entry name" value="Noc2"/>
</dbReference>
<sequence>MGRIKKSTRKFEKNHLKDALDQRKAQAKIKQQFALRDRNKKRRKDDLGITDDDEAAAKARAEQKAKEKRDGPELFEDMSVEQFFQGGFEIPEAGVVPKKGRKGKKEKKEKVKEDKKRKRDDDDKEETAEAEAGEDGEDEGEEGSADELEAHMKDLSALAEKDPEFFKYLKENDAELLDFTAAEHDDLAAIDDLSDGENDNDDEESKKKTKKRKKAKSSAEDANSSIEVTLADVAAWKTALTTQNSLRALRNVVLAFRAAAHVNDVQGENTASSGGYKYSITNPDVYHELLIVALKHVPDTLNHHLPVKESANGRVRVAMETKKYRTLNPLVKSHSASLLHLLPTLTDPATQRLLLNSAVPLVPYFLSYRKFLKTFVKTVTDIWCAHSSDETTRITAFLVIRRIAVVGDEGLKDICAKALYAGLVKASRQTSGYTMAGINLMKNSAAEVFGMEGMEKVGYQVGFGYIRQLAVHLRNSITNNSKESYKTIYNWQYIHSLDFFSRVLSTHCDTLTEATLGRPSPLRPLIYPLIQVTLGAIRLIPTAQYFPLRFYLTRSLLRISRATDVYIPLSPLIFEVLSSAELKKKPKPSTLKPLDFSTTIRAPKSYLRSRTYQDGICEQVVELLSEFYVLHAKSIAFPELAIPAIVLAKRAVKKSKNAKLNNALAVLVAKLEANSKYVQERRSGVEFSPDRVAEAEAFLREVEWERTPLGAYVVSQRKVREEKMKMLEESMKEERARGREEEDEEEEDEVLGVDASDDEEEGDDNDDEEEEDEEEDDEDDDEE</sequence>
<feature type="region of interest" description="Disordered" evidence="4">
    <location>
        <begin position="190"/>
        <end position="223"/>
    </location>
</feature>
<dbReference type="OrthoDB" id="10266662at2759"/>
<evidence type="ECO:0000256" key="2">
    <source>
        <dbReference type="ARBA" id="ARBA00005907"/>
    </source>
</evidence>
<feature type="compositionally biased region" description="Acidic residues" evidence="4">
    <location>
        <begin position="122"/>
        <end position="147"/>
    </location>
</feature>
<feature type="region of interest" description="Disordered" evidence="4">
    <location>
        <begin position="729"/>
        <end position="783"/>
    </location>
</feature>
<feature type="region of interest" description="Disordered" evidence="4">
    <location>
        <begin position="1"/>
        <end position="154"/>
    </location>
</feature>
<dbReference type="SUPFAM" id="SSF48371">
    <property type="entry name" value="ARM repeat"/>
    <property type="match status" value="1"/>
</dbReference>
<comment type="subcellular location">
    <subcellularLocation>
        <location evidence="1">Nucleus</location>
    </subcellularLocation>
</comment>
<dbReference type="GO" id="GO:0030691">
    <property type="term" value="C:Noc2p-Noc3p complex"/>
    <property type="evidence" value="ECO:0007669"/>
    <property type="project" value="TreeGrafter"/>
</dbReference>
<dbReference type="PANTHER" id="PTHR12687">
    <property type="entry name" value="NUCLEOLAR COMPLEX 2 AND RAD4-RELATED"/>
    <property type="match status" value="1"/>
</dbReference>
<evidence type="ECO:0000256" key="1">
    <source>
        <dbReference type="ARBA" id="ARBA00004123"/>
    </source>
</evidence>
<feature type="compositionally biased region" description="Acidic residues" evidence="4">
    <location>
        <begin position="741"/>
        <end position="783"/>
    </location>
</feature>
<feature type="compositionally biased region" description="Basic and acidic residues" evidence="4">
    <location>
        <begin position="55"/>
        <end position="72"/>
    </location>
</feature>
<dbReference type="FunCoup" id="A0A3N4L0Q1">
    <property type="interactions" value="1025"/>
</dbReference>
<name>A0A3N4L0Q1_9PEZI</name>
<feature type="compositionally biased region" description="Acidic residues" evidence="4">
    <location>
        <begin position="190"/>
        <end position="203"/>
    </location>
</feature>
<feature type="compositionally biased region" description="Basic and acidic residues" evidence="4">
    <location>
        <begin position="729"/>
        <end position="740"/>
    </location>
</feature>
<dbReference type="InterPro" id="IPR016024">
    <property type="entry name" value="ARM-type_fold"/>
</dbReference>
<dbReference type="GO" id="GO:0042273">
    <property type="term" value="P:ribosomal large subunit biogenesis"/>
    <property type="evidence" value="ECO:0007669"/>
    <property type="project" value="TreeGrafter"/>
</dbReference>
<evidence type="ECO:0000313" key="6">
    <source>
        <dbReference type="Proteomes" id="UP000277580"/>
    </source>
</evidence>
<feature type="compositionally biased region" description="Basic and acidic residues" evidence="4">
    <location>
        <begin position="9"/>
        <end position="24"/>
    </location>
</feature>
<keyword evidence="6" id="KW-1185">Reference proteome</keyword>
<evidence type="ECO:0000256" key="4">
    <source>
        <dbReference type="SAM" id="MobiDB-lite"/>
    </source>
</evidence>
<dbReference type="GO" id="GO:0005730">
    <property type="term" value="C:nucleolus"/>
    <property type="evidence" value="ECO:0007669"/>
    <property type="project" value="TreeGrafter"/>
</dbReference>
<feature type="compositionally biased region" description="Basic residues" evidence="4">
    <location>
        <begin position="207"/>
        <end position="216"/>
    </location>
</feature>
<protein>
    <submittedName>
        <fullName evidence="5">Noc2-domain-containing protein</fullName>
    </submittedName>
</protein>
<dbReference type="GO" id="GO:0030690">
    <property type="term" value="C:Noc1p-Noc2p complex"/>
    <property type="evidence" value="ECO:0007669"/>
    <property type="project" value="TreeGrafter"/>
</dbReference>
<reference evidence="5 6" key="1">
    <citation type="journal article" date="2018" name="Nat. Ecol. Evol.">
        <title>Pezizomycetes genomes reveal the molecular basis of ectomycorrhizal truffle lifestyle.</title>
        <authorList>
            <person name="Murat C."/>
            <person name="Payen T."/>
            <person name="Noel B."/>
            <person name="Kuo A."/>
            <person name="Morin E."/>
            <person name="Chen J."/>
            <person name="Kohler A."/>
            <person name="Krizsan K."/>
            <person name="Balestrini R."/>
            <person name="Da Silva C."/>
            <person name="Montanini B."/>
            <person name="Hainaut M."/>
            <person name="Levati E."/>
            <person name="Barry K.W."/>
            <person name="Belfiori B."/>
            <person name="Cichocki N."/>
            <person name="Clum A."/>
            <person name="Dockter R.B."/>
            <person name="Fauchery L."/>
            <person name="Guy J."/>
            <person name="Iotti M."/>
            <person name="Le Tacon F."/>
            <person name="Lindquist E.A."/>
            <person name="Lipzen A."/>
            <person name="Malagnac F."/>
            <person name="Mello A."/>
            <person name="Molinier V."/>
            <person name="Miyauchi S."/>
            <person name="Poulain J."/>
            <person name="Riccioni C."/>
            <person name="Rubini A."/>
            <person name="Sitrit Y."/>
            <person name="Splivallo R."/>
            <person name="Traeger S."/>
            <person name="Wang M."/>
            <person name="Zifcakova L."/>
            <person name="Wipf D."/>
            <person name="Zambonelli A."/>
            <person name="Paolocci F."/>
            <person name="Nowrousian M."/>
            <person name="Ottonello S."/>
            <person name="Baldrian P."/>
            <person name="Spatafora J.W."/>
            <person name="Henrissat B."/>
            <person name="Nagy L.G."/>
            <person name="Aury J.M."/>
            <person name="Wincker P."/>
            <person name="Grigoriev I.V."/>
            <person name="Bonfante P."/>
            <person name="Martin F.M."/>
        </authorList>
    </citation>
    <scope>NUCLEOTIDE SEQUENCE [LARGE SCALE GENOMIC DNA]</scope>
    <source>
        <strain evidence="5 6">CCBAS932</strain>
    </source>
</reference>
<dbReference type="AlphaFoldDB" id="A0A3N4L0Q1"/>
<comment type="similarity">
    <text evidence="2">Belongs to the NOC2 family.</text>
</comment>
<dbReference type="EMBL" id="ML119109">
    <property type="protein sequence ID" value="RPB16387.1"/>
    <property type="molecule type" value="Genomic_DNA"/>
</dbReference>
<evidence type="ECO:0000256" key="3">
    <source>
        <dbReference type="ARBA" id="ARBA00023242"/>
    </source>
</evidence>
<dbReference type="STRING" id="1392247.A0A3N4L0Q1"/>
<proteinExistence type="inferred from homology"/>
<keyword evidence="3" id="KW-0539">Nucleus</keyword>
<dbReference type="GO" id="GO:0005654">
    <property type="term" value="C:nucleoplasm"/>
    <property type="evidence" value="ECO:0007669"/>
    <property type="project" value="TreeGrafter"/>
</dbReference>
<dbReference type="Proteomes" id="UP000277580">
    <property type="component" value="Unassembled WGS sequence"/>
</dbReference>
<accession>A0A3N4L0Q1</accession>
<organism evidence="5 6">
    <name type="scientific">Morchella conica CCBAS932</name>
    <dbReference type="NCBI Taxonomy" id="1392247"/>
    <lineage>
        <taxon>Eukaryota</taxon>
        <taxon>Fungi</taxon>
        <taxon>Dikarya</taxon>
        <taxon>Ascomycota</taxon>
        <taxon>Pezizomycotina</taxon>
        <taxon>Pezizomycetes</taxon>
        <taxon>Pezizales</taxon>
        <taxon>Morchellaceae</taxon>
        <taxon>Morchella</taxon>
    </lineage>
</organism>
<dbReference type="PANTHER" id="PTHR12687:SF4">
    <property type="entry name" value="NUCLEOLAR COMPLEX PROTEIN 2 HOMOLOG"/>
    <property type="match status" value="1"/>
</dbReference>
<gene>
    <name evidence="5" type="ORF">P167DRAFT_602575</name>
</gene>